<keyword evidence="1" id="KW-1133">Transmembrane helix</keyword>
<evidence type="ECO:0000313" key="3">
    <source>
        <dbReference type="Proteomes" id="UP001551329"/>
    </source>
</evidence>
<evidence type="ECO:0000313" key="2">
    <source>
        <dbReference type="EMBL" id="MEU7072274.1"/>
    </source>
</evidence>
<proteinExistence type="predicted"/>
<keyword evidence="3" id="KW-1185">Reference proteome</keyword>
<reference evidence="2 3" key="1">
    <citation type="submission" date="2024-06" db="EMBL/GenBank/DDBJ databases">
        <title>The Natural Products Discovery Center: Release of the First 8490 Sequenced Strains for Exploring Actinobacteria Biosynthetic Diversity.</title>
        <authorList>
            <person name="Kalkreuter E."/>
            <person name="Kautsar S.A."/>
            <person name="Yang D."/>
            <person name="Bader C.D."/>
            <person name="Teijaro C.N."/>
            <person name="Fluegel L."/>
            <person name="Davis C.M."/>
            <person name="Simpson J.R."/>
            <person name="Lauterbach L."/>
            <person name="Steele A.D."/>
            <person name="Gui C."/>
            <person name="Meng S."/>
            <person name="Li G."/>
            <person name="Viehrig K."/>
            <person name="Ye F."/>
            <person name="Su P."/>
            <person name="Kiefer A.F."/>
            <person name="Nichols A."/>
            <person name="Cepeda A.J."/>
            <person name="Yan W."/>
            <person name="Fan B."/>
            <person name="Jiang Y."/>
            <person name="Adhikari A."/>
            <person name="Zheng C.-J."/>
            <person name="Schuster L."/>
            <person name="Cowan T.M."/>
            <person name="Smanski M.J."/>
            <person name="Chevrette M.G."/>
            <person name="De Carvalho L.P.S."/>
            <person name="Shen B."/>
        </authorList>
    </citation>
    <scope>NUCLEOTIDE SEQUENCE [LARGE SCALE GENOMIC DNA]</scope>
    <source>
        <strain evidence="2 3">NPDC045974</strain>
    </source>
</reference>
<accession>A0ABV3CBW7</accession>
<dbReference type="RefSeq" id="WP_358477579.1">
    <property type="nucleotide sequence ID" value="NZ_JBEZAE010000012.1"/>
</dbReference>
<keyword evidence="1" id="KW-0472">Membrane</keyword>
<organism evidence="2 3">
    <name type="scientific">Streptomyces narbonensis</name>
    <dbReference type="NCBI Taxonomy" id="67333"/>
    <lineage>
        <taxon>Bacteria</taxon>
        <taxon>Bacillati</taxon>
        <taxon>Actinomycetota</taxon>
        <taxon>Actinomycetes</taxon>
        <taxon>Kitasatosporales</taxon>
        <taxon>Streptomycetaceae</taxon>
        <taxon>Streptomyces</taxon>
    </lineage>
</organism>
<protein>
    <recommendedName>
        <fullName evidence="4">Secreted protein</fullName>
    </recommendedName>
</protein>
<sequence>MRTETESTMHRNVLGAAVAATAALAVAAVAAVVVGALPDLRRYLRISRM</sequence>
<evidence type="ECO:0000256" key="1">
    <source>
        <dbReference type="SAM" id="Phobius"/>
    </source>
</evidence>
<dbReference type="Proteomes" id="UP001551329">
    <property type="component" value="Unassembled WGS sequence"/>
</dbReference>
<name>A0ABV3CBW7_9ACTN</name>
<dbReference type="Pfam" id="PF21833">
    <property type="entry name" value="DUF6893"/>
    <property type="match status" value="1"/>
</dbReference>
<evidence type="ECO:0008006" key="4">
    <source>
        <dbReference type="Google" id="ProtNLM"/>
    </source>
</evidence>
<keyword evidence="1" id="KW-0812">Transmembrane</keyword>
<gene>
    <name evidence="2" type="ORF">AB0A88_19315</name>
</gene>
<comment type="caution">
    <text evidence="2">The sequence shown here is derived from an EMBL/GenBank/DDBJ whole genome shotgun (WGS) entry which is preliminary data.</text>
</comment>
<dbReference type="EMBL" id="JBEZAE010000012">
    <property type="protein sequence ID" value="MEU7072274.1"/>
    <property type="molecule type" value="Genomic_DNA"/>
</dbReference>
<feature type="transmembrane region" description="Helical" evidence="1">
    <location>
        <begin position="12"/>
        <end position="37"/>
    </location>
</feature>
<dbReference type="InterPro" id="IPR054188">
    <property type="entry name" value="DUF6893"/>
</dbReference>